<feature type="region of interest" description="Disordered" evidence="2">
    <location>
        <begin position="288"/>
        <end position="409"/>
    </location>
</feature>
<feature type="compositionally biased region" description="Polar residues" evidence="2">
    <location>
        <begin position="141"/>
        <end position="163"/>
    </location>
</feature>
<evidence type="ECO:0000313" key="3">
    <source>
        <dbReference type="EMBL" id="KAH6667050.1"/>
    </source>
</evidence>
<name>A0A9P8V2H4_9PEZI</name>
<sequence length="409" mass="44532">MDNPLDLVGQLYQSIEASQKTLQATINQQNEEIRSLKLHITALEAAALERAEEQVANAQHVEQLERQAAALSLQLSAQGDEITRVKRYNANYISQYSAWNEWIEEQHAALAKIQNLLPSGNTAMVFMEDVRNRLGIKHSSVRQGTPSQGMSSESQQDAGQPTTHAPARAPEQDHFQDAPQEQDTINCAVFAPIEFADASTSGSVPEIIPGQLPGAVQDAQPVVLSDALPEVQEASPEIQPEIRSLTWPEVSEEEEVSEMAEMPRALPETLPEPESELFEVSLVDTYDLEPNTNGESAPEPTKDTPKHLPPTAEQPQNTSLLVQKQPSTPALRQIAPAPPVGVFPTRTPTQSAEKPLSAKMRTLQRPSTTGSDSEDDLTKGSDAFAGTPQRGGRAGQRGAKRRKTGKTPK</sequence>
<feature type="compositionally biased region" description="Polar residues" evidence="2">
    <location>
        <begin position="313"/>
        <end position="330"/>
    </location>
</feature>
<evidence type="ECO:0000256" key="2">
    <source>
        <dbReference type="SAM" id="MobiDB-lite"/>
    </source>
</evidence>
<keyword evidence="1" id="KW-0175">Coiled coil</keyword>
<comment type="caution">
    <text evidence="3">The sequence shown here is derived from an EMBL/GenBank/DDBJ whole genome shotgun (WGS) entry which is preliminary data.</text>
</comment>
<feature type="region of interest" description="Disordered" evidence="2">
    <location>
        <begin position="139"/>
        <end position="179"/>
    </location>
</feature>
<feature type="compositionally biased region" description="Basic residues" evidence="2">
    <location>
        <begin position="398"/>
        <end position="409"/>
    </location>
</feature>
<feature type="coiled-coil region" evidence="1">
    <location>
        <begin position="12"/>
        <end position="81"/>
    </location>
</feature>
<accession>A0A9P8V2H4</accession>
<dbReference type="AlphaFoldDB" id="A0A9P8V2H4"/>
<evidence type="ECO:0000256" key="1">
    <source>
        <dbReference type="SAM" id="Coils"/>
    </source>
</evidence>
<proteinExistence type="predicted"/>
<dbReference type="Proteomes" id="UP000770015">
    <property type="component" value="Unassembled WGS sequence"/>
</dbReference>
<protein>
    <submittedName>
        <fullName evidence="3">Uncharacterized protein</fullName>
    </submittedName>
</protein>
<gene>
    <name evidence="3" type="ORF">F5X68DRAFT_236848</name>
</gene>
<reference evidence="3" key="1">
    <citation type="journal article" date="2021" name="Nat. Commun.">
        <title>Genetic determinants of endophytism in the Arabidopsis root mycobiome.</title>
        <authorList>
            <person name="Mesny F."/>
            <person name="Miyauchi S."/>
            <person name="Thiergart T."/>
            <person name="Pickel B."/>
            <person name="Atanasova L."/>
            <person name="Karlsson M."/>
            <person name="Huettel B."/>
            <person name="Barry K.W."/>
            <person name="Haridas S."/>
            <person name="Chen C."/>
            <person name="Bauer D."/>
            <person name="Andreopoulos W."/>
            <person name="Pangilinan J."/>
            <person name="LaButti K."/>
            <person name="Riley R."/>
            <person name="Lipzen A."/>
            <person name="Clum A."/>
            <person name="Drula E."/>
            <person name="Henrissat B."/>
            <person name="Kohler A."/>
            <person name="Grigoriev I.V."/>
            <person name="Martin F.M."/>
            <person name="Hacquard S."/>
        </authorList>
    </citation>
    <scope>NUCLEOTIDE SEQUENCE</scope>
    <source>
        <strain evidence="3">MPI-SDFR-AT-0117</strain>
    </source>
</reference>
<evidence type="ECO:0000313" key="4">
    <source>
        <dbReference type="Proteomes" id="UP000770015"/>
    </source>
</evidence>
<dbReference type="EMBL" id="JAGSXJ010000035">
    <property type="protein sequence ID" value="KAH6667050.1"/>
    <property type="molecule type" value="Genomic_DNA"/>
</dbReference>
<organism evidence="3 4">
    <name type="scientific">Plectosphaerella plurivora</name>
    <dbReference type="NCBI Taxonomy" id="936078"/>
    <lineage>
        <taxon>Eukaryota</taxon>
        <taxon>Fungi</taxon>
        <taxon>Dikarya</taxon>
        <taxon>Ascomycota</taxon>
        <taxon>Pezizomycotina</taxon>
        <taxon>Sordariomycetes</taxon>
        <taxon>Hypocreomycetidae</taxon>
        <taxon>Glomerellales</taxon>
        <taxon>Plectosphaerellaceae</taxon>
        <taxon>Plectosphaerella</taxon>
    </lineage>
</organism>
<keyword evidence="4" id="KW-1185">Reference proteome</keyword>